<protein>
    <recommendedName>
        <fullName evidence="2">DUF4265 domain-containing protein</fullName>
    </recommendedName>
</protein>
<dbReference type="AlphaFoldDB" id="A0AA39CN15"/>
<evidence type="ECO:0000313" key="1">
    <source>
        <dbReference type="EMBL" id="KAJ9613838.1"/>
    </source>
</evidence>
<reference evidence="1" key="1">
    <citation type="submission" date="2022-10" db="EMBL/GenBank/DDBJ databases">
        <title>Culturing micro-colonial fungi from biological soil crusts in the Mojave desert and describing Neophaeococcomyces mojavensis, and introducing the new genera and species Taxawa tesnikishii.</title>
        <authorList>
            <person name="Kurbessoian T."/>
            <person name="Stajich J.E."/>
        </authorList>
    </citation>
    <scope>NUCLEOTIDE SEQUENCE</scope>
    <source>
        <strain evidence="1">TK_35</strain>
    </source>
</reference>
<dbReference type="InterPro" id="IPR025361">
    <property type="entry name" value="DUF4265"/>
</dbReference>
<name>A0AA39CN15_9EURO</name>
<comment type="caution">
    <text evidence="1">The sequence shown here is derived from an EMBL/GenBank/DDBJ whole genome shotgun (WGS) entry which is preliminary data.</text>
</comment>
<evidence type="ECO:0008006" key="2">
    <source>
        <dbReference type="Google" id="ProtNLM"/>
    </source>
</evidence>
<organism evidence="1">
    <name type="scientific">Knufia peltigerae</name>
    <dbReference type="NCBI Taxonomy" id="1002370"/>
    <lineage>
        <taxon>Eukaryota</taxon>
        <taxon>Fungi</taxon>
        <taxon>Dikarya</taxon>
        <taxon>Ascomycota</taxon>
        <taxon>Pezizomycotina</taxon>
        <taxon>Eurotiomycetes</taxon>
        <taxon>Chaetothyriomycetidae</taxon>
        <taxon>Chaetothyriales</taxon>
        <taxon>Trichomeriaceae</taxon>
        <taxon>Knufia</taxon>
    </lineage>
</organism>
<dbReference type="EMBL" id="JAPDRN010000190">
    <property type="protein sequence ID" value="KAJ9613838.1"/>
    <property type="molecule type" value="Genomic_DNA"/>
</dbReference>
<dbReference type="Pfam" id="PF14085">
    <property type="entry name" value="DUF4265"/>
    <property type="match status" value="1"/>
</dbReference>
<proteinExistence type="predicted"/>
<sequence length="196" mass="21841">MVRRDSELTNARFWPEANIELVQVRCDDACHRARDPGKTHLNSTPTAKVLFRVPDGDGGVIVETLWAIPIGEDRYQLDNSPFFAYDVSWEDIVFAPFNDAEGMPTFESVVRPSGNRTIRIIFDLPIFSGNSSDAVIQGLTALGCSYEGANDRYISVNIPATVDLQAVCAYLIHHEAHWEHADPRYVAIYPDGDNAT</sequence>
<accession>A0AA39CN15</accession>
<gene>
    <name evidence="1" type="ORF">H2204_014564</name>
</gene>